<dbReference type="PANTHER" id="PTHR32322">
    <property type="entry name" value="INNER MEMBRANE TRANSPORTER"/>
    <property type="match status" value="1"/>
</dbReference>
<feature type="transmembrane region" description="Helical" evidence="6">
    <location>
        <begin position="41"/>
        <end position="59"/>
    </location>
</feature>
<keyword evidence="4 6" id="KW-1133">Transmembrane helix</keyword>
<evidence type="ECO:0000256" key="4">
    <source>
        <dbReference type="ARBA" id="ARBA00022989"/>
    </source>
</evidence>
<evidence type="ECO:0000256" key="6">
    <source>
        <dbReference type="SAM" id="Phobius"/>
    </source>
</evidence>
<dbReference type="InterPro" id="IPR050638">
    <property type="entry name" value="AA-Vitamin_Transporters"/>
</dbReference>
<evidence type="ECO:0000256" key="5">
    <source>
        <dbReference type="ARBA" id="ARBA00023136"/>
    </source>
</evidence>
<evidence type="ECO:0000256" key="1">
    <source>
        <dbReference type="ARBA" id="ARBA00004651"/>
    </source>
</evidence>
<feature type="domain" description="EamA" evidence="7">
    <location>
        <begin position="153"/>
        <end position="290"/>
    </location>
</feature>
<feature type="transmembrane region" description="Helical" evidence="6">
    <location>
        <begin position="249"/>
        <end position="268"/>
    </location>
</feature>
<dbReference type="Pfam" id="PF00892">
    <property type="entry name" value="EamA"/>
    <property type="match status" value="2"/>
</dbReference>
<dbReference type="AlphaFoldDB" id="A0A5S9PKZ0"/>
<feature type="transmembrane region" description="Helical" evidence="6">
    <location>
        <begin position="71"/>
        <end position="90"/>
    </location>
</feature>
<proteinExistence type="predicted"/>
<comment type="subcellular location">
    <subcellularLocation>
        <location evidence="1">Cell membrane</location>
        <topology evidence="1">Multi-pass membrane protein</topology>
    </subcellularLocation>
</comment>
<name>A0A5S9PKZ0_9GAMM</name>
<feature type="transmembrane region" description="Helical" evidence="6">
    <location>
        <begin position="182"/>
        <end position="201"/>
    </location>
</feature>
<feature type="transmembrane region" description="Helical" evidence="6">
    <location>
        <begin position="149"/>
        <end position="170"/>
    </location>
</feature>
<evidence type="ECO:0000313" key="9">
    <source>
        <dbReference type="Proteomes" id="UP000434580"/>
    </source>
</evidence>
<dbReference type="GO" id="GO:0005886">
    <property type="term" value="C:plasma membrane"/>
    <property type="evidence" value="ECO:0007669"/>
    <property type="project" value="UniProtKB-SubCell"/>
</dbReference>
<protein>
    <recommendedName>
        <fullName evidence="7">EamA domain-containing protein</fullName>
    </recommendedName>
</protein>
<keyword evidence="3 6" id="KW-0812">Transmembrane</keyword>
<feature type="transmembrane region" description="Helical" evidence="6">
    <location>
        <begin position="102"/>
        <end position="119"/>
    </location>
</feature>
<dbReference type="OrthoDB" id="4167046at2"/>
<dbReference type="InterPro" id="IPR037185">
    <property type="entry name" value="EmrE-like"/>
</dbReference>
<dbReference type="SUPFAM" id="SSF103481">
    <property type="entry name" value="Multidrug resistance efflux transporter EmrE"/>
    <property type="match status" value="2"/>
</dbReference>
<evidence type="ECO:0000313" key="8">
    <source>
        <dbReference type="EMBL" id="CAA0104417.1"/>
    </source>
</evidence>
<gene>
    <name evidence="8" type="ORF">DPBNPPHM_01070</name>
</gene>
<dbReference type="InterPro" id="IPR000620">
    <property type="entry name" value="EamA_dom"/>
</dbReference>
<feature type="transmembrane region" description="Helical" evidence="6">
    <location>
        <begin position="221"/>
        <end position="237"/>
    </location>
</feature>
<evidence type="ECO:0000256" key="2">
    <source>
        <dbReference type="ARBA" id="ARBA00022475"/>
    </source>
</evidence>
<evidence type="ECO:0000256" key="3">
    <source>
        <dbReference type="ARBA" id="ARBA00022692"/>
    </source>
</evidence>
<feature type="transmembrane region" description="Helical" evidence="6">
    <location>
        <begin position="7"/>
        <end position="26"/>
    </location>
</feature>
<organism evidence="8 9">
    <name type="scientific">BD1-7 clade bacterium</name>
    <dbReference type="NCBI Taxonomy" id="2029982"/>
    <lineage>
        <taxon>Bacteria</taxon>
        <taxon>Pseudomonadati</taxon>
        <taxon>Pseudomonadota</taxon>
        <taxon>Gammaproteobacteria</taxon>
        <taxon>Cellvibrionales</taxon>
        <taxon>Spongiibacteraceae</taxon>
        <taxon>BD1-7 clade</taxon>
    </lineage>
</organism>
<keyword evidence="2" id="KW-1003">Cell membrane</keyword>
<sequence length="302" mass="32961">MFAKENYRGLIFATLATLLWAGNFVVSKSLYQEYSPVHLSFWRWTFAFILLLPFSWHRLTVTKLAVVRRHLGFLFIASLFGMSLQTFLVYQAAHTTSATNQTLIGISAPVFVLLGGWLIFHRVPSLQTLLGIVVSYLGIYFLISKGGSAGITPGDGLMLVAAGSFSVYTLMMQKQPIALDALLVLTLMAGCAAFQCGILYLLMGSLGDVSGFHLPGKEVGALLYFAIGPSILGYLFWGKAINEIGCMKAAYCYFLLPVYGAAMAVTLLGEGISLLQVVSYLFIVAGVFMSVKGDRVHVREYA</sequence>
<keyword evidence="5 6" id="KW-0472">Membrane</keyword>
<reference evidence="8 9" key="1">
    <citation type="submission" date="2019-11" db="EMBL/GenBank/DDBJ databases">
        <authorList>
            <person name="Holert J."/>
        </authorList>
    </citation>
    <scope>NUCLEOTIDE SEQUENCE [LARGE SCALE GENOMIC DNA]</scope>
    <source>
        <strain evidence="8">BC5_2</strain>
    </source>
</reference>
<dbReference type="Proteomes" id="UP000434580">
    <property type="component" value="Unassembled WGS sequence"/>
</dbReference>
<feature type="domain" description="EamA" evidence="7">
    <location>
        <begin position="8"/>
        <end position="143"/>
    </location>
</feature>
<accession>A0A5S9PKZ0</accession>
<dbReference type="PANTHER" id="PTHR32322:SF18">
    <property type="entry name" value="S-ADENOSYLMETHIONINE_S-ADENOSYLHOMOCYSTEINE TRANSPORTER"/>
    <property type="match status" value="1"/>
</dbReference>
<feature type="transmembrane region" description="Helical" evidence="6">
    <location>
        <begin position="126"/>
        <end position="143"/>
    </location>
</feature>
<feature type="transmembrane region" description="Helical" evidence="6">
    <location>
        <begin position="274"/>
        <end position="291"/>
    </location>
</feature>
<dbReference type="EMBL" id="CACSII010000012">
    <property type="protein sequence ID" value="CAA0104417.1"/>
    <property type="molecule type" value="Genomic_DNA"/>
</dbReference>
<evidence type="ECO:0000259" key="7">
    <source>
        <dbReference type="Pfam" id="PF00892"/>
    </source>
</evidence>